<evidence type="ECO:0000313" key="11">
    <source>
        <dbReference type="Proteomes" id="UP000656804"/>
    </source>
</evidence>
<dbReference type="PROSITE" id="PS00648">
    <property type="entry name" value="RIBONUCLEASE_P"/>
    <property type="match status" value="1"/>
</dbReference>
<dbReference type="HAMAP" id="MF_00227">
    <property type="entry name" value="RNase_P"/>
    <property type="match status" value="1"/>
</dbReference>
<keyword evidence="4 7" id="KW-0255">Endonuclease</keyword>
<comment type="subunit">
    <text evidence="7">Consists of a catalytic RNA component (M1 or rnpB) and a protein subunit.</text>
</comment>
<protein>
    <recommendedName>
        <fullName evidence="7 8">Ribonuclease P protein component</fullName>
        <shortName evidence="7">RNase P protein</shortName>
        <shortName evidence="7">RNaseP protein</shortName>
        <ecNumber evidence="7 8">3.1.26.5</ecNumber>
    </recommendedName>
    <alternativeName>
        <fullName evidence="7">Protein C5</fullName>
    </alternativeName>
</protein>
<sequence length="117" mass="12559">MLAADQRMRRSAQFRAVTRSGSRAGRDSLVVHLLPSDGSLGKASQAGLVVSKRVGNAVVRNRVKRRLRHLLRSRLSQLPSGTAVVVRALPASATVSASQLGRDLDEALARAGKRVRP</sequence>
<organism evidence="10 11">
    <name type="scientific">Nocardioides acrostichi</name>
    <dbReference type="NCBI Taxonomy" id="2784339"/>
    <lineage>
        <taxon>Bacteria</taxon>
        <taxon>Bacillati</taxon>
        <taxon>Actinomycetota</taxon>
        <taxon>Actinomycetes</taxon>
        <taxon>Propionibacteriales</taxon>
        <taxon>Nocardioidaceae</taxon>
        <taxon>Nocardioides</taxon>
    </lineage>
</organism>
<evidence type="ECO:0000256" key="1">
    <source>
        <dbReference type="ARBA" id="ARBA00002663"/>
    </source>
</evidence>
<dbReference type="InterPro" id="IPR020539">
    <property type="entry name" value="RNase_P_CS"/>
</dbReference>
<evidence type="ECO:0000256" key="5">
    <source>
        <dbReference type="ARBA" id="ARBA00022801"/>
    </source>
</evidence>
<dbReference type="InterPro" id="IPR020568">
    <property type="entry name" value="Ribosomal_Su5_D2-typ_SF"/>
</dbReference>
<feature type="region of interest" description="Disordered" evidence="9">
    <location>
        <begin position="1"/>
        <end position="22"/>
    </location>
</feature>
<dbReference type="PANTHER" id="PTHR33992:SF1">
    <property type="entry name" value="RIBONUCLEASE P PROTEIN COMPONENT"/>
    <property type="match status" value="1"/>
</dbReference>
<evidence type="ECO:0000256" key="6">
    <source>
        <dbReference type="ARBA" id="ARBA00022884"/>
    </source>
</evidence>
<keyword evidence="11" id="KW-1185">Reference proteome</keyword>
<dbReference type="Pfam" id="PF00825">
    <property type="entry name" value="Ribonuclease_P"/>
    <property type="match status" value="1"/>
</dbReference>
<keyword evidence="3 7" id="KW-0540">Nuclease</keyword>
<keyword evidence="5 7" id="KW-0378">Hydrolase</keyword>
<dbReference type="Gene3D" id="3.30.230.10">
    <property type="match status" value="1"/>
</dbReference>
<evidence type="ECO:0000256" key="7">
    <source>
        <dbReference type="HAMAP-Rule" id="MF_00227"/>
    </source>
</evidence>
<dbReference type="SUPFAM" id="SSF54211">
    <property type="entry name" value="Ribosomal protein S5 domain 2-like"/>
    <property type="match status" value="1"/>
</dbReference>
<gene>
    <name evidence="7 10" type="primary">rnpA</name>
    <name evidence="10" type="ORF">ISG29_19910</name>
</gene>
<proteinExistence type="inferred from homology"/>
<evidence type="ECO:0000256" key="3">
    <source>
        <dbReference type="ARBA" id="ARBA00022722"/>
    </source>
</evidence>
<dbReference type="GO" id="GO:0001682">
    <property type="term" value="P:tRNA 5'-leader removal"/>
    <property type="evidence" value="ECO:0007669"/>
    <property type="project" value="UniProtKB-UniRule"/>
</dbReference>
<dbReference type="EMBL" id="JADIVZ010000017">
    <property type="protein sequence ID" value="MBF4163944.1"/>
    <property type="molecule type" value="Genomic_DNA"/>
</dbReference>
<evidence type="ECO:0000256" key="8">
    <source>
        <dbReference type="NCBIfam" id="TIGR00188"/>
    </source>
</evidence>
<dbReference type="GO" id="GO:0042781">
    <property type="term" value="F:3'-tRNA processing endoribonuclease activity"/>
    <property type="evidence" value="ECO:0007669"/>
    <property type="project" value="TreeGrafter"/>
</dbReference>
<evidence type="ECO:0000256" key="2">
    <source>
        <dbReference type="ARBA" id="ARBA00022694"/>
    </source>
</evidence>
<dbReference type="AlphaFoldDB" id="A0A930YEZ5"/>
<comment type="function">
    <text evidence="1 7">RNaseP catalyzes the removal of the 5'-leader sequence from pre-tRNA to produce the mature 5'-terminus. It can also cleave other RNA substrates such as 4.5S RNA. The protein component plays an auxiliary but essential role in vivo by binding to the 5'-leader sequence and broadening the substrate specificity of the ribozyme.</text>
</comment>
<dbReference type="GO" id="GO:0030677">
    <property type="term" value="C:ribonuclease P complex"/>
    <property type="evidence" value="ECO:0007669"/>
    <property type="project" value="TreeGrafter"/>
</dbReference>
<dbReference type="InterPro" id="IPR000100">
    <property type="entry name" value="RNase_P"/>
</dbReference>
<reference evidence="10" key="1">
    <citation type="submission" date="2020-11" db="EMBL/GenBank/DDBJ databases">
        <title>Nocardioides sp. CBS4Y-1, whole genome shotgun sequence.</title>
        <authorList>
            <person name="Tuo L."/>
        </authorList>
    </citation>
    <scope>NUCLEOTIDE SEQUENCE</scope>
    <source>
        <strain evidence="10">CBS4Y-1</strain>
    </source>
</reference>
<dbReference type="GO" id="GO:0000049">
    <property type="term" value="F:tRNA binding"/>
    <property type="evidence" value="ECO:0007669"/>
    <property type="project" value="UniProtKB-UniRule"/>
</dbReference>
<dbReference type="PANTHER" id="PTHR33992">
    <property type="entry name" value="RIBONUCLEASE P PROTEIN COMPONENT"/>
    <property type="match status" value="1"/>
</dbReference>
<keyword evidence="2 7" id="KW-0819">tRNA processing</keyword>
<dbReference type="EC" id="3.1.26.5" evidence="7 8"/>
<accession>A0A930YEZ5</accession>
<evidence type="ECO:0000313" key="10">
    <source>
        <dbReference type="EMBL" id="MBF4163944.1"/>
    </source>
</evidence>
<dbReference type="NCBIfam" id="TIGR00188">
    <property type="entry name" value="rnpA"/>
    <property type="match status" value="1"/>
</dbReference>
<dbReference type="InterPro" id="IPR014721">
    <property type="entry name" value="Ribsml_uS5_D2-typ_fold_subgr"/>
</dbReference>
<name>A0A930YEZ5_9ACTN</name>
<comment type="caution">
    <text evidence="10">The sequence shown here is derived from an EMBL/GenBank/DDBJ whole genome shotgun (WGS) entry which is preliminary data.</text>
</comment>
<evidence type="ECO:0000256" key="4">
    <source>
        <dbReference type="ARBA" id="ARBA00022759"/>
    </source>
</evidence>
<keyword evidence="6 7" id="KW-0694">RNA-binding</keyword>
<comment type="catalytic activity">
    <reaction evidence="7">
        <text>Endonucleolytic cleavage of RNA, removing 5'-extranucleotides from tRNA precursor.</text>
        <dbReference type="EC" id="3.1.26.5"/>
    </reaction>
</comment>
<dbReference type="RefSeq" id="WP_194505203.1">
    <property type="nucleotide sequence ID" value="NZ_JADIVZ010000017.1"/>
</dbReference>
<dbReference type="Proteomes" id="UP000656804">
    <property type="component" value="Unassembled WGS sequence"/>
</dbReference>
<comment type="similarity">
    <text evidence="7">Belongs to the RnpA family.</text>
</comment>
<evidence type="ECO:0000256" key="9">
    <source>
        <dbReference type="SAM" id="MobiDB-lite"/>
    </source>
</evidence>
<dbReference type="GO" id="GO:0004526">
    <property type="term" value="F:ribonuclease P activity"/>
    <property type="evidence" value="ECO:0007669"/>
    <property type="project" value="UniProtKB-UniRule"/>
</dbReference>